<reference evidence="2 3" key="1">
    <citation type="journal article" date="2019" name="Int. J. Syst. Evol. Microbiol.">
        <title>The Global Catalogue of Microorganisms (GCM) 10K type strain sequencing project: providing services to taxonomists for standard genome sequencing and annotation.</title>
        <authorList>
            <consortium name="The Broad Institute Genomics Platform"/>
            <consortium name="The Broad Institute Genome Sequencing Center for Infectious Disease"/>
            <person name="Wu L."/>
            <person name="Ma J."/>
        </authorList>
    </citation>
    <scope>NUCLEOTIDE SEQUENCE [LARGE SCALE GENOMIC DNA]</scope>
    <source>
        <strain evidence="2 3">JCM 11444</strain>
    </source>
</reference>
<feature type="compositionally biased region" description="Low complexity" evidence="1">
    <location>
        <begin position="122"/>
        <end position="132"/>
    </location>
</feature>
<organism evidence="2 3">
    <name type="scientific">Streptomyces rhizosphaericus</name>
    <dbReference type="NCBI Taxonomy" id="114699"/>
    <lineage>
        <taxon>Bacteria</taxon>
        <taxon>Bacillati</taxon>
        <taxon>Actinomycetota</taxon>
        <taxon>Actinomycetes</taxon>
        <taxon>Kitasatosporales</taxon>
        <taxon>Streptomycetaceae</taxon>
        <taxon>Streptomyces</taxon>
        <taxon>Streptomyces violaceusniger group</taxon>
    </lineage>
</organism>
<keyword evidence="3" id="KW-1185">Reference proteome</keyword>
<evidence type="ECO:0000313" key="2">
    <source>
        <dbReference type="EMBL" id="GAA0929115.1"/>
    </source>
</evidence>
<gene>
    <name evidence="2" type="ORF">GCM10009575_031460</name>
</gene>
<proteinExistence type="predicted"/>
<sequence length="132" mass="13606">MTTKFAVSVTNDRNAEQCSQELDAVPSPENAWCTLPLPAGDSVRLTGVLSGTPSGVVNREPEREPAWYGCQEGDGSPTCTLDLASGHWVCLASHDVSEPAASLCEGYRDSGLLAPVPPGSSAPPSGARPPGS</sequence>
<accession>A0ABN1PJG3</accession>
<feature type="region of interest" description="Disordered" evidence="1">
    <location>
        <begin position="108"/>
        <end position="132"/>
    </location>
</feature>
<protein>
    <submittedName>
        <fullName evidence="2">Uncharacterized protein</fullName>
    </submittedName>
</protein>
<dbReference type="EMBL" id="BAAAID010000017">
    <property type="protein sequence ID" value="GAA0929115.1"/>
    <property type="molecule type" value="Genomic_DNA"/>
</dbReference>
<evidence type="ECO:0000313" key="3">
    <source>
        <dbReference type="Proteomes" id="UP001500418"/>
    </source>
</evidence>
<evidence type="ECO:0000256" key="1">
    <source>
        <dbReference type="SAM" id="MobiDB-lite"/>
    </source>
</evidence>
<name>A0ABN1PJG3_9ACTN</name>
<comment type="caution">
    <text evidence="2">The sequence shown here is derived from an EMBL/GenBank/DDBJ whole genome shotgun (WGS) entry which is preliminary data.</text>
</comment>
<dbReference type="Proteomes" id="UP001500418">
    <property type="component" value="Unassembled WGS sequence"/>
</dbReference>